<sequence>MKRMRTWLEERFAHGTLVASTPEADDAVAKNGLAVVDLLRPLGHVSRLDASIRIGDAVSGRVSRVQDVHLHFYEAHTIYQAESKAIEEHLRTVLHSASDKYAQECSRDDLLQMIESGQVLPASMPEDLTPWLVDYRSELQRATAFGDHEAIDYPVAALFFTSANCENPVTSLNALQNLLVPPPLMRQEVMYPLKDPDFPRFYVLLQDMSEPVDNQRVARNLAAARSVFGGERVALLPINTGNTAVGAVDGTGAPPGAFKIFMRTPLPGGGAGEMLSRPAPPAQGLAAFLSADDLSSVAATLRAFVLQVLLPGLAARVAKLDANVTATRRGLRNRLTRFWKAPVVGSEDVLNDKPWPWHSIESQLRQLADLAFLLRAYDYAAATYRLGAQDYQAANNARWYAGTQEMIALALIMAPCDDNDPLKYFARAIEQYTKLPGARARLLTSRCTLVAGMYQQAAGRHMSCSHTFFRAHFGQAAGRHMSCSTPFPRAHFGVKAFKSVSQHRRAVAAGLHIPCGHVFVWAQFGGEHFE</sequence>
<reference evidence="1" key="1">
    <citation type="submission" date="2017-08" db="EMBL/GenBank/DDBJ databases">
        <authorList>
            <person name="Polle J.E."/>
            <person name="Barry K."/>
            <person name="Cushman J."/>
            <person name="Schmutz J."/>
            <person name="Tran D."/>
            <person name="Hathwaick L.T."/>
            <person name="Yim W.C."/>
            <person name="Jenkins J."/>
            <person name="Mckie-Krisberg Z.M."/>
            <person name="Prochnik S."/>
            <person name="Lindquist E."/>
            <person name="Dockter R.B."/>
            <person name="Adam C."/>
            <person name="Molina H."/>
            <person name="Bunkerborg J."/>
            <person name="Jin E."/>
            <person name="Buchheim M."/>
            <person name="Magnuson J."/>
        </authorList>
    </citation>
    <scope>NUCLEOTIDE SEQUENCE</scope>
    <source>
        <strain evidence="1">CCAP 19/18</strain>
    </source>
</reference>
<accession>A0ABQ7H3A1</accession>
<protein>
    <submittedName>
        <fullName evidence="1">ER-golgi trafficking TRAPP I complex 85 kDa subunit-domain-containing protein</fullName>
    </submittedName>
</protein>
<name>A0ABQ7H3A1_DUNSA</name>
<proteinExistence type="predicted"/>
<dbReference type="Pfam" id="PF12739">
    <property type="entry name" value="TRAPPC-Trs85"/>
    <property type="match status" value="1"/>
</dbReference>
<dbReference type="PANTHER" id="PTHR12975:SF6">
    <property type="entry name" value="TRAFFICKING PROTEIN PARTICLE COMPLEX SUBUNIT 8"/>
    <property type="match status" value="1"/>
</dbReference>
<gene>
    <name evidence="1" type="ORF">DUNSADRAFT_13425</name>
</gene>
<dbReference type="Proteomes" id="UP000815325">
    <property type="component" value="Unassembled WGS sequence"/>
</dbReference>
<dbReference type="PANTHER" id="PTHR12975">
    <property type="entry name" value="TRANSPORT PROTEIN TRAPP"/>
    <property type="match status" value="1"/>
</dbReference>
<dbReference type="EMBL" id="MU069488">
    <property type="protein sequence ID" value="KAF5841349.1"/>
    <property type="molecule type" value="Genomic_DNA"/>
</dbReference>
<organism evidence="1 2">
    <name type="scientific">Dunaliella salina</name>
    <name type="common">Green alga</name>
    <name type="synonym">Protococcus salinus</name>
    <dbReference type="NCBI Taxonomy" id="3046"/>
    <lineage>
        <taxon>Eukaryota</taxon>
        <taxon>Viridiplantae</taxon>
        <taxon>Chlorophyta</taxon>
        <taxon>core chlorophytes</taxon>
        <taxon>Chlorophyceae</taxon>
        <taxon>CS clade</taxon>
        <taxon>Chlamydomonadales</taxon>
        <taxon>Dunaliellaceae</taxon>
        <taxon>Dunaliella</taxon>
    </lineage>
</organism>
<keyword evidence="2" id="KW-1185">Reference proteome</keyword>
<evidence type="ECO:0000313" key="1">
    <source>
        <dbReference type="EMBL" id="KAF5841349.1"/>
    </source>
</evidence>
<evidence type="ECO:0000313" key="2">
    <source>
        <dbReference type="Proteomes" id="UP000815325"/>
    </source>
</evidence>
<comment type="caution">
    <text evidence="1">The sequence shown here is derived from an EMBL/GenBank/DDBJ whole genome shotgun (WGS) entry which is preliminary data.</text>
</comment>
<dbReference type="InterPro" id="IPR024420">
    <property type="entry name" value="TRAPP_III_complex_Trs85"/>
</dbReference>